<dbReference type="InterPro" id="IPR037185">
    <property type="entry name" value="EmrE-like"/>
</dbReference>
<evidence type="ECO:0000313" key="9">
    <source>
        <dbReference type="Proteomes" id="UP000179102"/>
    </source>
</evidence>
<name>A0A1F5G5E1_9BACT</name>
<evidence type="ECO:0000259" key="7">
    <source>
        <dbReference type="Pfam" id="PF00892"/>
    </source>
</evidence>
<comment type="subcellular location">
    <subcellularLocation>
        <location evidence="1">Cell membrane</location>
        <topology evidence="1">Multi-pass membrane protein</topology>
    </subcellularLocation>
</comment>
<dbReference type="Proteomes" id="UP000179102">
    <property type="component" value="Unassembled WGS sequence"/>
</dbReference>
<dbReference type="InterPro" id="IPR000620">
    <property type="entry name" value="EamA_dom"/>
</dbReference>
<evidence type="ECO:0000256" key="5">
    <source>
        <dbReference type="ARBA" id="ARBA00023136"/>
    </source>
</evidence>
<dbReference type="Gene3D" id="1.10.3730.20">
    <property type="match status" value="1"/>
</dbReference>
<feature type="transmembrane region" description="Helical" evidence="6">
    <location>
        <begin position="6"/>
        <end position="24"/>
    </location>
</feature>
<dbReference type="InterPro" id="IPR050638">
    <property type="entry name" value="AA-Vitamin_Transporters"/>
</dbReference>
<accession>A0A1F5G5E1</accession>
<feature type="transmembrane region" description="Helical" evidence="6">
    <location>
        <begin position="31"/>
        <end position="53"/>
    </location>
</feature>
<feature type="domain" description="EamA" evidence="7">
    <location>
        <begin position="153"/>
        <end position="284"/>
    </location>
</feature>
<feature type="transmembrane region" description="Helical" evidence="6">
    <location>
        <begin position="59"/>
        <end position="83"/>
    </location>
</feature>
<feature type="transmembrane region" description="Helical" evidence="6">
    <location>
        <begin position="178"/>
        <end position="197"/>
    </location>
</feature>
<evidence type="ECO:0000256" key="4">
    <source>
        <dbReference type="ARBA" id="ARBA00022989"/>
    </source>
</evidence>
<keyword evidence="2" id="KW-1003">Cell membrane</keyword>
<reference evidence="8 9" key="1">
    <citation type="journal article" date="2016" name="Nat. Commun.">
        <title>Thousands of microbial genomes shed light on interconnected biogeochemical processes in an aquifer system.</title>
        <authorList>
            <person name="Anantharaman K."/>
            <person name="Brown C.T."/>
            <person name="Hug L.A."/>
            <person name="Sharon I."/>
            <person name="Castelle C.J."/>
            <person name="Probst A.J."/>
            <person name="Thomas B.C."/>
            <person name="Singh A."/>
            <person name="Wilkins M.J."/>
            <person name="Karaoz U."/>
            <person name="Brodie E.L."/>
            <person name="Williams K.H."/>
            <person name="Hubbard S.S."/>
            <person name="Banfield J.F."/>
        </authorList>
    </citation>
    <scope>NUCLEOTIDE SEQUENCE [LARGE SCALE GENOMIC DNA]</scope>
</reference>
<proteinExistence type="predicted"/>
<feature type="transmembrane region" description="Helical" evidence="6">
    <location>
        <begin position="238"/>
        <end position="261"/>
    </location>
</feature>
<evidence type="ECO:0000256" key="2">
    <source>
        <dbReference type="ARBA" id="ARBA00022475"/>
    </source>
</evidence>
<organism evidence="8 9">
    <name type="scientific">Candidatus Curtissbacteria bacterium RIFCSPHIGHO2_01_FULL_41_11</name>
    <dbReference type="NCBI Taxonomy" id="1797711"/>
    <lineage>
        <taxon>Bacteria</taxon>
        <taxon>Candidatus Curtissiibacteriota</taxon>
    </lineage>
</organism>
<evidence type="ECO:0000256" key="6">
    <source>
        <dbReference type="SAM" id="Phobius"/>
    </source>
</evidence>
<dbReference type="EMBL" id="MFAZ01000020">
    <property type="protein sequence ID" value="OGD87086.1"/>
    <property type="molecule type" value="Genomic_DNA"/>
</dbReference>
<sequence length="288" mass="31685">MQPIIFALVSYFTWGSGILVEAIVARKLNSFSLALWALILSVIVSSFYAPFVINDLKSLTFGLLIFIIAIGLVGLFFGTIVYYEALKKGNRALVGTIASSFPAVSVLISVIFLNERISANQTLAIVIIFIGIILASLELKELRNKNLLKDKSVGMALITMFSRGMWIALLKIPVAQIGWFWPNYITFLLFPLIFFYIKLKKIPIERPTINGAFIPLVASTALVRIAEYSYNFGISKGLVTVVAPIAGANPTLFVILAFLFLKDPITKQQIVGIITTLIGIVLLSIFST</sequence>
<keyword evidence="5 6" id="KW-0472">Membrane</keyword>
<dbReference type="STRING" id="1797711.A2870_04640"/>
<feature type="transmembrane region" description="Helical" evidence="6">
    <location>
        <begin position="152"/>
        <end position="172"/>
    </location>
</feature>
<feature type="transmembrane region" description="Helical" evidence="6">
    <location>
        <begin position="270"/>
        <end position="287"/>
    </location>
</feature>
<dbReference type="GO" id="GO:0005886">
    <property type="term" value="C:plasma membrane"/>
    <property type="evidence" value="ECO:0007669"/>
    <property type="project" value="UniProtKB-SubCell"/>
</dbReference>
<dbReference type="PANTHER" id="PTHR32322:SF18">
    <property type="entry name" value="S-ADENOSYLMETHIONINE_S-ADENOSYLHOMOCYSTEINE TRANSPORTER"/>
    <property type="match status" value="1"/>
</dbReference>
<keyword evidence="4 6" id="KW-1133">Transmembrane helix</keyword>
<evidence type="ECO:0000313" key="8">
    <source>
        <dbReference type="EMBL" id="OGD87086.1"/>
    </source>
</evidence>
<keyword evidence="3 6" id="KW-0812">Transmembrane</keyword>
<comment type="caution">
    <text evidence="8">The sequence shown here is derived from an EMBL/GenBank/DDBJ whole genome shotgun (WGS) entry which is preliminary data.</text>
</comment>
<evidence type="ECO:0000256" key="1">
    <source>
        <dbReference type="ARBA" id="ARBA00004651"/>
    </source>
</evidence>
<dbReference type="SUPFAM" id="SSF103481">
    <property type="entry name" value="Multidrug resistance efflux transporter EmrE"/>
    <property type="match status" value="2"/>
</dbReference>
<feature type="transmembrane region" description="Helical" evidence="6">
    <location>
        <begin position="92"/>
        <end position="113"/>
    </location>
</feature>
<evidence type="ECO:0000256" key="3">
    <source>
        <dbReference type="ARBA" id="ARBA00022692"/>
    </source>
</evidence>
<protein>
    <recommendedName>
        <fullName evidence="7">EamA domain-containing protein</fullName>
    </recommendedName>
</protein>
<dbReference type="PANTHER" id="PTHR32322">
    <property type="entry name" value="INNER MEMBRANE TRANSPORTER"/>
    <property type="match status" value="1"/>
</dbReference>
<dbReference type="AlphaFoldDB" id="A0A1F5G5E1"/>
<feature type="domain" description="EamA" evidence="7">
    <location>
        <begin position="4"/>
        <end position="136"/>
    </location>
</feature>
<dbReference type="Pfam" id="PF00892">
    <property type="entry name" value="EamA"/>
    <property type="match status" value="2"/>
</dbReference>
<feature type="transmembrane region" description="Helical" evidence="6">
    <location>
        <begin position="119"/>
        <end position="140"/>
    </location>
</feature>
<gene>
    <name evidence="8" type="ORF">A2870_04640</name>
</gene>